<dbReference type="RefSeq" id="WP_018598564.1">
    <property type="nucleotide sequence ID" value="NZ_AP031416.1"/>
</dbReference>
<evidence type="ECO:0000313" key="2">
    <source>
        <dbReference type="Proteomes" id="UP000515789"/>
    </source>
</evidence>
<dbReference type="EMBL" id="CP039126">
    <property type="protein sequence ID" value="QMW77357.1"/>
    <property type="molecule type" value="Genomic_DNA"/>
</dbReference>
<organism evidence="1 2">
    <name type="scientific">Blautia producta</name>
    <dbReference type="NCBI Taxonomy" id="33035"/>
    <lineage>
        <taxon>Bacteria</taxon>
        <taxon>Bacillati</taxon>
        <taxon>Bacillota</taxon>
        <taxon>Clostridia</taxon>
        <taxon>Lachnospirales</taxon>
        <taxon>Lachnospiraceae</taxon>
        <taxon>Blautia</taxon>
    </lineage>
</organism>
<evidence type="ECO:0000313" key="1">
    <source>
        <dbReference type="EMBL" id="QMW77357.1"/>
    </source>
</evidence>
<name>A0A7G5MRW4_9FIRM</name>
<gene>
    <name evidence="1" type="ORF">E5259_07000</name>
</gene>
<dbReference type="Proteomes" id="UP000515789">
    <property type="component" value="Chromosome"/>
</dbReference>
<accession>A0A7G5MRW4</accession>
<evidence type="ECO:0008006" key="3">
    <source>
        <dbReference type="Google" id="ProtNLM"/>
    </source>
</evidence>
<sequence>MEYKIALLLKEHYRKYVKQWEKFMPADTRLTFLPYKTLDEMKDIFLTVKGDYDGFYVSGIIPYHAIQTLGEKGRDAVIGYSPIDIENTYRILIQKMVSVKNQQLSRVGMDFLKSEENLEELIMTDRFADAVHIYEARWESRESISQINKEEADINKFYLEQCKKNKFDIIITYFYSVVESLKNFDVECFYVYPNAQAFCQIIDGIKNNISLNHMKNNLAAVVHIDMEEMRKQKGEEFGEFQKKVMEAAQQFNRQYYNKMILKENYMDVEFFTDYEFLKTLTKGFTCCPLQSRLKKEMGFSGYIGYGIGSSIYQARLNAIDASHYGRNVKEMGDGSFLVDEKDTLTILNTQGAGKVISVQEGYVNQIANQVKLSSETILKIIGVMQSLGTNEITSQDLMDSLQISLRTANKFLSNLEKYGFAAIIQQKRNGNKGRPVNVYHLKLDY</sequence>
<protein>
    <recommendedName>
        <fullName evidence="3">HTH domain-containing protein</fullName>
    </recommendedName>
</protein>
<dbReference type="AlphaFoldDB" id="A0A7G5MRW4"/>
<proteinExistence type="predicted"/>
<dbReference type="GeneID" id="75055389"/>
<reference evidence="1 2" key="1">
    <citation type="submission" date="2019-04" db="EMBL/GenBank/DDBJ databases">
        <authorList>
            <person name="Schori C."/>
            <person name="Ahrens C."/>
        </authorList>
    </citation>
    <scope>NUCLEOTIDE SEQUENCE [LARGE SCALE GENOMIC DNA]</scope>
    <source>
        <strain evidence="1 2">DSM 2950</strain>
    </source>
</reference>